<feature type="compositionally biased region" description="Low complexity" evidence="1">
    <location>
        <begin position="136"/>
        <end position="154"/>
    </location>
</feature>
<keyword evidence="3" id="KW-1185">Reference proteome</keyword>
<evidence type="ECO:0000313" key="3">
    <source>
        <dbReference type="Proteomes" id="UP000782241"/>
    </source>
</evidence>
<organism evidence="2 3">
    <name type="scientific">Fusarium avenaceum</name>
    <dbReference type="NCBI Taxonomy" id="40199"/>
    <lineage>
        <taxon>Eukaryota</taxon>
        <taxon>Fungi</taxon>
        <taxon>Dikarya</taxon>
        <taxon>Ascomycota</taxon>
        <taxon>Pezizomycotina</taxon>
        <taxon>Sordariomycetes</taxon>
        <taxon>Hypocreomycetidae</taxon>
        <taxon>Hypocreales</taxon>
        <taxon>Nectriaceae</taxon>
        <taxon>Fusarium</taxon>
        <taxon>Fusarium tricinctum species complex</taxon>
    </lineage>
</organism>
<feature type="region of interest" description="Disordered" evidence="1">
    <location>
        <begin position="71"/>
        <end position="171"/>
    </location>
</feature>
<dbReference type="Proteomes" id="UP000782241">
    <property type="component" value="Unassembled WGS sequence"/>
</dbReference>
<evidence type="ECO:0000313" key="2">
    <source>
        <dbReference type="EMBL" id="KAG5657188.1"/>
    </source>
</evidence>
<proteinExistence type="predicted"/>
<reference evidence="2" key="1">
    <citation type="submission" date="2021-04" db="EMBL/GenBank/DDBJ databases">
        <title>Draft genome of Fusarium avenaceum strain F156N33, isolated from an atmospheric sample in Virginia.</title>
        <authorList>
            <person name="Yang S."/>
            <person name="Vinatzer B.A."/>
            <person name="Coleman J."/>
        </authorList>
    </citation>
    <scope>NUCLEOTIDE SEQUENCE</scope>
    <source>
        <strain evidence="2">F156N33</strain>
    </source>
</reference>
<feature type="compositionally biased region" description="Basic and acidic residues" evidence="1">
    <location>
        <begin position="78"/>
        <end position="94"/>
    </location>
</feature>
<dbReference type="AlphaFoldDB" id="A0A9P7GVU5"/>
<sequence>MSPTTRSPRDSFISPRSSAFIPRSPTLEYDPSISGGSEQPRTSMSSTGTNKSKTGKYRWLNQVKEWLSVSEPSAQAMKEQKKNTFRRHGIDMKDPQATVKLHLPIEKIPENAITSTRGPSPEKAFERARQRREMAQSYSGSSQGSHSVSSSISINTAPSAKEYNPVTPWDC</sequence>
<dbReference type="EMBL" id="JAGPUO010000018">
    <property type="protein sequence ID" value="KAG5657188.1"/>
    <property type="molecule type" value="Genomic_DNA"/>
</dbReference>
<feature type="region of interest" description="Disordered" evidence="1">
    <location>
        <begin position="1"/>
        <end position="56"/>
    </location>
</feature>
<evidence type="ECO:0000256" key="1">
    <source>
        <dbReference type="SAM" id="MobiDB-lite"/>
    </source>
</evidence>
<comment type="caution">
    <text evidence="2">The sequence shown here is derived from an EMBL/GenBank/DDBJ whole genome shotgun (WGS) entry which is preliminary data.</text>
</comment>
<feature type="compositionally biased region" description="Basic and acidic residues" evidence="1">
    <location>
        <begin position="123"/>
        <end position="134"/>
    </location>
</feature>
<name>A0A9P7GVU5_9HYPO</name>
<accession>A0A9P7GVU5</accession>
<protein>
    <submittedName>
        <fullName evidence="2">Uncharacterized protein</fullName>
    </submittedName>
</protein>
<feature type="compositionally biased region" description="Polar residues" evidence="1">
    <location>
        <begin position="34"/>
        <end position="52"/>
    </location>
</feature>
<gene>
    <name evidence="2" type="ORF">KAF25_001777</name>
</gene>